<evidence type="ECO:0000313" key="2">
    <source>
        <dbReference type="EMBL" id="CAI6094174.1"/>
    </source>
</evidence>
<name>A0AA35MCT3_9HYPO</name>
<feature type="compositionally biased region" description="Polar residues" evidence="1">
    <location>
        <begin position="1"/>
        <end position="12"/>
    </location>
</feature>
<sequence length="425" mass="47293">MRKYQRQAQSQPKHGPPSVSGASKAPIAPPTRRPDERGSGITKKSVKRPPPPAAPAPAAKVQQHIIPDSLHQLILDIFRDTFPQVDDFEAMKPALREIKDTLDQRDFQRAFATKEHKERYTIRWSPSHALAYSNILAWVAKEYSDNEWVKRFDAGGVEHNPSSVLCFGRGAAELVALITMLKNSHVNASGQPTRPQPANGHEIDGALGNLAISDQRPISEKAMLSVCLVDTTDWAEVVSKMHQSYITPRPLSKYASAKARLSNTAPLSPQALSWKFMQLDILDCGIEELGSMVGPDPTLITLFFTLNDMYLSSISKVSAFLRKITAAAPKGSLLLVVDKPGACVGATPTDNSTGTEERQYPIHLLMYRVLFPEEHQKTEKVKDKKEPAWEKLVEEDNCIFKLDKGLVFPGCLENIKFQMHLLQRL</sequence>
<evidence type="ECO:0008006" key="4">
    <source>
        <dbReference type="Google" id="ProtNLM"/>
    </source>
</evidence>
<gene>
    <name evidence="2" type="ORF">CCHLO57077_00012269</name>
</gene>
<evidence type="ECO:0000313" key="3">
    <source>
        <dbReference type="Proteomes" id="UP001160390"/>
    </source>
</evidence>
<protein>
    <recommendedName>
        <fullName evidence="4">25S rRNA (Uridine(2843)-N(3))-methyltransferase</fullName>
    </recommendedName>
</protein>
<dbReference type="InterPro" id="IPR021463">
    <property type="entry name" value="Methyltransf_34"/>
</dbReference>
<dbReference type="AlphaFoldDB" id="A0AA35MCT3"/>
<organism evidence="2 3">
    <name type="scientific">Clonostachys chloroleuca</name>
    <dbReference type="NCBI Taxonomy" id="1926264"/>
    <lineage>
        <taxon>Eukaryota</taxon>
        <taxon>Fungi</taxon>
        <taxon>Dikarya</taxon>
        <taxon>Ascomycota</taxon>
        <taxon>Pezizomycotina</taxon>
        <taxon>Sordariomycetes</taxon>
        <taxon>Hypocreomycetidae</taxon>
        <taxon>Hypocreales</taxon>
        <taxon>Bionectriaceae</taxon>
        <taxon>Clonostachys</taxon>
    </lineage>
</organism>
<dbReference type="Proteomes" id="UP001160390">
    <property type="component" value="Unassembled WGS sequence"/>
</dbReference>
<feature type="region of interest" description="Disordered" evidence="1">
    <location>
        <begin position="1"/>
        <end position="61"/>
    </location>
</feature>
<dbReference type="Pfam" id="PF11312">
    <property type="entry name" value="Methyltransf_34"/>
    <property type="match status" value="1"/>
</dbReference>
<comment type="caution">
    <text evidence="2">The sequence shown here is derived from an EMBL/GenBank/DDBJ whole genome shotgun (WGS) entry which is preliminary data.</text>
</comment>
<dbReference type="EMBL" id="CABFNP030001250">
    <property type="protein sequence ID" value="CAI6094174.1"/>
    <property type="molecule type" value="Genomic_DNA"/>
</dbReference>
<keyword evidence="3" id="KW-1185">Reference proteome</keyword>
<accession>A0AA35MCT3</accession>
<reference evidence="2" key="1">
    <citation type="submission" date="2023-01" db="EMBL/GenBank/DDBJ databases">
        <authorList>
            <person name="Piombo E."/>
        </authorList>
    </citation>
    <scope>NUCLEOTIDE SEQUENCE</scope>
</reference>
<evidence type="ECO:0000256" key="1">
    <source>
        <dbReference type="SAM" id="MobiDB-lite"/>
    </source>
</evidence>
<proteinExistence type="predicted"/>